<reference evidence="2" key="1">
    <citation type="submission" date="2016-01" db="EMBL/GenBank/DDBJ databases">
        <authorList>
            <person name="Mcilroy J.S."/>
            <person name="Karst M S."/>
            <person name="Albertsen M."/>
        </authorList>
    </citation>
    <scope>NUCLEOTIDE SEQUENCE</scope>
    <source>
        <strain evidence="2">Cfx-K</strain>
    </source>
</reference>
<gene>
    <name evidence="2" type="ORF">CFX0092_A1844</name>
</gene>
<keyword evidence="3" id="KW-1185">Reference proteome</keyword>
<dbReference type="InterPro" id="IPR011042">
    <property type="entry name" value="6-blade_b-propeller_TolB-like"/>
</dbReference>
<evidence type="ECO:0000313" key="3">
    <source>
        <dbReference type="Proteomes" id="UP000215027"/>
    </source>
</evidence>
<sequence>MLLRKSHAVLSLGLSLLVCLLAAAFATGPALGSTGAVGLIAYERGNEIRLVNSDGSNDRRLWQEPLPAPNFKGVRGLQWRPDGGALTFASDYQQLCSVYDGDIFTINADGSGLKRLTNSPACAGLAGFPKGTVRVEVENQTTESEFLIYVEGAPTAEVINIAPGAAVAITFPNVADLGSIQQQIVLINGHFRWYDAAVFVDVQAGQTAEASTRLILTGSNAYRDMGATYPAWHRSGGQVGFIFYDGILLKIAANPPVSGDDALLLAPGAGAIATSLSWSPIDDSVLYTGIDSIFIVQPGAPNPGTPLIDKGGSQLWLGLDWLPDGSGFVFSATGGPIGQENSNIYRYTFADEELVVLTDFEDEYAGALSVSPNGREVAFEYADDAGDPSQLWIVGIDGANPHPIGIQGESPDWKPGTGIDFTNWALLPMIVDR</sequence>
<dbReference type="EMBL" id="LN890655">
    <property type="protein sequence ID" value="CUS03722.2"/>
    <property type="molecule type" value="Genomic_DNA"/>
</dbReference>
<feature type="chain" id="PRO_5008240538" evidence="1">
    <location>
        <begin position="27"/>
        <end position="433"/>
    </location>
</feature>
<dbReference type="AlphaFoldDB" id="A0A160T2B8"/>
<keyword evidence="1" id="KW-0732">Signal</keyword>
<accession>A0A160T2B8</accession>
<feature type="signal peptide" evidence="1">
    <location>
        <begin position="1"/>
        <end position="26"/>
    </location>
</feature>
<proteinExistence type="predicted"/>
<dbReference type="KEGG" id="pbf:CFX0092_A1844"/>
<dbReference type="Proteomes" id="UP000215027">
    <property type="component" value="Chromosome I"/>
</dbReference>
<evidence type="ECO:0000313" key="2">
    <source>
        <dbReference type="EMBL" id="CUS03722.2"/>
    </source>
</evidence>
<dbReference type="SUPFAM" id="SSF82171">
    <property type="entry name" value="DPP6 N-terminal domain-like"/>
    <property type="match status" value="1"/>
</dbReference>
<name>A0A160T2B8_9CHLR</name>
<organism evidence="2 3">
    <name type="scientific">Candidatus Promineifilum breve</name>
    <dbReference type="NCBI Taxonomy" id="1806508"/>
    <lineage>
        <taxon>Bacteria</taxon>
        <taxon>Bacillati</taxon>
        <taxon>Chloroflexota</taxon>
        <taxon>Ardenticatenia</taxon>
        <taxon>Candidatus Promineifilales</taxon>
        <taxon>Candidatus Promineifilaceae</taxon>
        <taxon>Candidatus Promineifilum</taxon>
    </lineage>
</organism>
<dbReference type="Gene3D" id="2.120.10.30">
    <property type="entry name" value="TolB, C-terminal domain"/>
    <property type="match status" value="2"/>
</dbReference>
<evidence type="ECO:0000256" key="1">
    <source>
        <dbReference type="SAM" id="SignalP"/>
    </source>
</evidence>
<protein>
    <submittedName>
        <fullName evidence="2">WD40-like beta Propeller containing protein</fullName>
    </submittedName>
</protein>